<dbReference type="KEGG" id="barh:WN72_26570"/>
<dbReference type="Proteomes" id="UP000594015">
    <property type="component" value="Chromosome"/>
</dbReference>
<protein>
    <submittedName>
        <fullName evidence="2">Uncharacterized protein</fullName>
    </submittedName>
</protein>
<keyword evidence="1" id="KW-0472">Membrane</keyword>
<dbReference type="AlphaFoldDB" id="A0AAE7NP33"/>
<dbReference type="EMBL" id="CP030050">
    <property type="protein sequence ID" value="QOZ69479.1"/>
    <property type="molecule type" value="Genomic_DNA"/>
</dbReference>
<accession>A0AAE7NP33</accession>
<keyword evidence="1" id="KW-0812">Transmembrane</keyword>
<name>A0AAE7NP33_9BRAD</name>
<feature type="transmembrane region" description="Helical" evidence="1">
    <location>
        <begin position="55"/>
        <end position="73"/>
    </location>
</feature>
<evidence type="ECO:0000256" key="1">
    <source>
        <dbReference type="SAM" id="Phobius"/>
    </source>
</evidence>
<organism evidence="2 3">
    <name type="scientific">Bradyrhizobium arachidis</name>
    <dbReference type="NCBI Taxonomy" id="858423"/>
    <lineage>
        <taxon>Bacteria</taxon>
        <taxon>Pseudomonadati</taxon>
        <taxon>Pseudomonadota</taxon>
        <taxon>Alphaproteobacteria</taxon>
        <taxon>Hyphomicrobiales</taxon>
        <taxon>Nitrobacteraceae</taxon>
        <taxon>Bradyrhizobium</taxon>
    </lineage>
</organism>
<evidence type="ECO:0000313" key="2">
    <source>
        <dbReference type="EMBL" id="QOZ69479.1"/>
    </source>
</evidence>
<sequence length="142" mass="14908">MKIRNFACASAQRATSRNSRGEFIAASCRARRKVMPQIPAMSLDLSQEQEKESNIMTKLLGVIAIAAVAFAVAPAQAAKHAMGGCSSANLEKTETAIEAMADGDSKFVAQKEIAAAQDALLNGKMGVCGAHLNKAMHATMGK</sequence>
<evidence type="ECO:0000313" key="3">
    <source>
        <dbReference type="Proteomes" id="UP000594015"/>
    </source>
</evidence>
<reference evidence="2 3" key="1">
    <citation type="submission" date="2018-06" db="EMBL/GenBank/DDBJ databases">
        <title>Comparative genomics of Bradyrhizobium nodulating Arachidis hypogaea.</title>
        <authorList>
            <person name="Li Y."/>
        </authorList>
    </citation>
    <scope>NUCLEOTIDE SEQUENCE [LARGE SCALE GENOMIC DNA]</scope>
    <source>
        <strain evidence="2 3">CCBAU 051107</strain>
    </source>
</reference>
<proteinExistence type="predicted"/>
<gene>
    <name evidence="2" type="ORF">WN72_26570</name>
</gene>
<keyword evidence="1" id="KW-1133">Transmembrane helix</keyword>